<evidence type="ECO:0000259" key="4">
    <source>
        <dbReference type="Pfam" id="PF22873"/>
    </source>
</evidence>
<proteinExistence type="inferred from homology"/>
<dbReference type="Pfam" id="PF14941">
    <property type="entry name" value="OAF_N"/>
    <property type="match status" value="1"/>
</dbReference>
<evidence type="ECO:0000256" key="1">
    <source>
        <dbReference type="ARBA" id="ARBA00005786"/>
    </source>
</evidence>
<dbReference type="Proteomes" id="UP001266305">
    <property type="component" value="Unassembled WGS sequence"/>
</dbReference>
<dbReference type="PANTHER" id="PTHR13423:SF2">
    <property type="entry name" value="OUT AT FIRST PROTEIN HOMOLOG"/>
    <property type="match status" value="1"/>
</dbReference>
<keyword evidence="6" id="KW-1185">Reference proteome</keyword>
<protein>
    <recommendedName>
        <fullName evidence="2">Out at first protein homolog</fullName>
    </recommendedName>
</protein>
<evidence type="ECO:0000313" key="5">
    <source>
        <dbReference type="EMBL" id="KAK2099624.1"/>
    </source>
</evidence>
<dbReference type="Pfam" id="PF22873">
    <property type="entry name" value="OAF_C"/>
    <property type="match status" value="1"/>
</dbReference>
<evidence type="ECO:0000259" key="3">
    <source>
        <dbReference type="Pfam" id="PF14941"/>
    </source>
</evidence>
<feature type="domain" description="Out at first protein BRICHOS-like" evidence="3">
    <location>
        <begin position="12"/>
        <end position="118"/>
    </location>
</feature>
<evidence type="ECO:0000256" key="2">
    <source>
        <dbReference type="ARBA" id="ARBA00021639"/>
    </source>
</evidence>
<evidence type="ECO:0000313" key="6">
    <source>
        <dbReference type="Proteomes" id="UP001266305"/>
    </source>
</evidence>
<comment type="similarity">
    <text evidence="1">Belongs to the OAF family.</text>
</comment>
<name>A0ABQ9US08_SAGOE</name>
<dbReference type="InterPro" id="IPR053897">
    <property type="entry name" value="Oaf_C"/>
</dbReference>
<dbReference type="EMBL" id="JASSZA010000010">
    <property type="protein sequence ID" value="KAK2099624.1"/>
    <property type="molecule type" value="Genomic_DNA"/>
</dbReference>
<dbReference type="PANTHER" id="PTHR13423">
    <property type="entry name" value="OUT AT FIRST"/>
    <property type="match status" value="1"/>
</dbReference>
<comment type="caution">
    <text evidence="5">The sequence shown here is derived from an EMBL/GenBank/DDBJ whole genome shotgun (WGS) entry which is preliminary data.</text>
</comment>
<reference evidence="5 6" key="1">
    <citation type="submission" date="2023-05" db="EMBL/GenBank/DDBJ databases">
        <title>B98-5 Cell Line De Novo Hybrid Assembly: An Optical Mapping Approach.</title>
        <authorList>
            <person name="Kananen K."/>
            <person name="Auerbach J.A."/>
            <person name="Kautto E."/>
            <person name="Blachly J.S."/>
        </authorList>
    </citation>
    <scope>NUCLEOTIDE SEQUENCE [LARGE SCALE GENOMIC DNA]</scope>
    <source>
        <strain evidence="5">B95-8</strain>
        <tissue evidence="5">Cell line</tissue>
    </source>
</reference>
<gene>
    <name evidence="5" type="ORF">P7K49_020972</name>
</gene>
<feature type="domain" description="Out at first C-terminal" evidence="4">
    <location>
        <begin position="142"/>
        <end position="207"/>
    </location>
</feature>
<dbReference type="InterPro" id="IPR053894">
    <property type="entry name" value="OAF_N"/>
</dbReference>
<accession>A0ABQ9US08</accession>
<sequence>MSPGQVAVEALTHLIRDVKIFRALILGELEKGQSQFQALCFVTQLQHNEIIPSEAMAKLRQKNPRAVRQAEEVRGPEQLHMDVAVNFTRGGLLSPHLHNVCAEAADAIYTRQEDVRFWLEQGVDSSVFEALPKAPEQVELPRCGQMGDRGKPCTCHYGLSLAWYPCMLKYCHSRERPTPYKCGIRSCQKSYSFDFYVPQRQLCLWDEDP</sequence>
<dbReference type="InterPro" id="IPR026315">
    <property type="entry name" value="Oaf"/>
</dbReference>
<organism evidence="5 6">
    <name type="scientific">Saguinus oedipus</name>
    <name type="common">Cotton-top tamarin</name>
    <name type="synonym">Oedipomidas oedipus</name>
    <dbReference type="NCBI Taxonomy" id="9490"/>
    <lineage>
        <taxon>Eukaryota</taxon>
        <taxon>Metazoa</taxon>
        <taxon>Chordata</taxon>
        <taxon>Craniata</taxon>
        <taxon>Vertebrata</taxon>
        <taxon>Euteleostomi</taxon>
        <taxon>Mammalia</taxon>
        <taxon>Eutheria</taxon>
        <taxon>Euarchontoglires</taxon>
        <taxon>Primates</taxon>
        <taxon>Haplorrhini</taxon>
        <taxon>Platyrrhini</taxon>
        <taxon>Cebidae</taxon>
        <taxon>Callitrichinae</taxon>
        <taxon>Saguinus</taxon>
    </lineage>
</organism>